<sequence>MEKRKKLKNQIIKFIKTVNSHHTGAYAAQAAYFFVLSLIPIILLLLAMVQYLDRFTEVTLNDVLNTILPVFPDSVVSTIQSIIISVSISSGRLLPVTVIVALWSAGKGVLSLTSGLNCIYAHIETRNYFYLRIRASVYTILFIVAIVFSLVISVFGNSISAMVYEYVPFLIKIVDFVMRIRTLVALVILTVFWDLVYKFLPNRAHMKKTTLRKQLPGAVFTAFGWQILSFVFSVYLDIFTGFSSMYGSMTTIILIMLWLYGCMYIILLGGELNALLERTLYKQRMEENS</sequence>
<dbReference type="NCBIfam" id="TIGR00765">
    <property type="entry name" value="yihY_not_rbn"/>
    <property type="match status" value="1"/>
</dbReference>
<dbReference type="InterPro" id="IPR017039">
    <property type="entry name" value="Virul_fac_BrkB"/>
</dbReference>
<dbReference type="GO" id="GO:0005886">
    <property type="term" value="C:plasma membrane"/>
    <property type="evidence" value="ECO:0007669"/>
    <property type="project" value="UniProtKB-SubCell"/>
</dbReference>
<dbReference type="PANTHER" id="PTHR30213">
    <property type="entry name" value="INNER MEMBRANE PROTEIN YHJD"/>
    <property type="match status" value="1"/>
</dbReference>
<accession>A0A5M9HZB5</accession>
<dbReference type="AlphaFoldDB" id="A0A5M9HZB5"/>
<dbReference type="RefSeq" id="WP_087151780.1">
    <property type="nucleotide sequence ID" value="NZ_VMSO01000026.1"/>
</dbReference>
<feature type="transmembrane region" description="Helical" evidence="6">
    <location>
        <begin position="30"/>
        <end position="52"/>
    </location>
</feature>
<dbReference type="OrthoDB" id="9775903at2"/>
<evidence type="ECO:0000256" key="4">
    <source>
        <dbReference type="ARBA" id="ARBA00022989"/>
    </source>
</evidence>
<feature type="transmembrane region" description="Helical" evidence="6">
    <location>
        <begin position="100"/>
        <end position="123"/>
    </location>
</feature>
<keyword evidence="3 6" id="KW-0812">Transmembrane</keyword>
<keyword evidence="8" id="KW-1185">Reference proteome</keyword>
<feature type="transmembrane region" description="Helical" evidence="6">
    <location>
        <begin position="252"/>
        <end position="276"/>
    </location>
</feature>
<evidence type="ECO:0000256" key="2">
    <source>
        <dbReference type="ARBA" id="ARBA00022475"/>
    </source>
</evidence>
<dbReference type="PANTHER" id="PTHR30213:SF0">
    <property type="entry name" value="UPF0761 MEMBRANE PROTEIN YIHY"/>
    <property type="match status" value="1"/>
</dbReference>
<dbReference type="EMBL" id="VMSO01000026">
    <property type="protein sequence ID" value="KAA8500402.1"/>
    <property type="molecule type" value="Genomic_DNA"/>
</dbReference>
<dbReference type="PIRSF" id="PIRSF035875">
    <property type="entry name" value="RNase_BN"/>
    <property type="match status" value="1"/>
</dbReference>
<name>A0A5M9HZB5_9FIRM</name>
<keyword evidence="5 6" id="KW-0472">Membrane</keyword>
<comment type="caution">
    <text evidence="7">The sequence shown here is derived from an EMBL/GenBank/DDBJ whole genome shotgun (WGS) entry which is preliminary data.</text>
</comment>
<organism evidence="7 8">
    <name type="scientific">Mediterraneibacter catenae</name>
    <dbReference type="NCBI Taxonomy" id="2594882"/>
    <lineage>
        <taxon>Bacteria</taxon>
        <taxon>Bacillati</taxon>
        <taxon>Bacillota</taxon>
        <taxon>Clostridia</taxon>
        <taxon>Lachnospirales</taxon>
        <taxon>Lachnospiraceae</taxon>
        <taxon>Mediterraneibacter</taxon>
    </lineage>
</organism>
<feature type="transmembrane region" description="Helical" evidence="6">
    <location>
        <begin position="135"/>
        <end position="156"/>
    </location>
</feature>
<comment type="subcellular location">
    <subcellularLocation>
        <location evidence="1">Cell membrane</location>
        <topology evidence="1">Multi-pass membrane protein</topology>
    </subcellularLocation>
</comment>
<evidence type="ECO:0000256" key="5">
    <source>
        <dbReference type="ARBA" id="ARBA00023136"/>
    </source>
</evidence>
<evidence type="ECO:0000313" key="8">
    <source>
        <dbReference type="Proteomes" id="UP000322025"/>
    </source>
</evidence>
<protein>
    <submittedName>
        <fullName evidence="7">YihY/virulence factor BrkB family protein</fullName>
    </submittedName>
</protein>
<dbReference type="Pfam" id="PF03631">
    <property type="entry name" value="Virul_fac_BrkB"/>
    <property type="match status" value="1"/>
</dbReference>
<evidence type="ECO:0000256" key="3">
    <source>
        <dbReference type="ARBA" id="ARBA00022692"/>
    </source>
</evidence>
<dbReference type="Proteomes" id="UP000322025">
    <property type="component" value="Unassembled WGS sequence"/>
</dbReference>
<feature type="transmembrane region" description="Helical" evidence="6">
    <location>
        <begin position="176"/>
        <end position="197"/>
    </location>
</feature>
<evidence type="ECO:0000313" key="7">
    <source>
        <dbReference type="EMBL" id="KAA8500402.1"/>
    </source>
</evidence>
<feature type="transmembrane region" description="Helical" evidence="6">
    <location>
        <begin position="218"/>
        <end position="240"/>
    </location>
</feature>
<reference evidence="7" key="1">
    <citation type="submission" date="2019-07" db="EMBL/GenBank/DDBJ databases">
        <authorList>
            <person name="Wongkuna S."/>
            <person name="Scaria J."/>
        </authorList>
    </citation>
    <scope>NUCLEOTIDE SEQUENCE [LARGE SCALE GENOMIC DNA]</scope>
    <source>
        <strain evidence="7">SW178</strain>
    </source>
</reference>
<evidence type="ECO:0000256" key="6">
    <source>
        <dbReference type="SAM" id="Phobius"/>
    </source>
</evidence>
<proteinExistence type="predicted"/>
<keyword evidence="4 6" id="KW-1133">Transmembrane helix</keyword>
<keyword evidence="2" id="KW-1003">Cell membrane</keyword>
<gene>
    <name evidence="7" type="ORF">FNY66_13675</name>
</gene>
<evidence type="ECO:0000256" key="1">
    <source>
        <dbReference type="ARBA" id="ARBA00004651"/>
    </source>
</evidence>